<dbReference type="Gene3D" id="2.160.20.80">
    <property type="entry name" value="E3 ubiquitin-protein ligase SopA"/>
    <property type="match status" value="1"/>
</dbReference>
<dbReference type="AlphaFoldDB" id="A0A9D0YX07"/>
<dbReference type="EMBL" id="DVFI01000111">
    <property type="protein sequence ID" value="HIQ63518.1"/>
    <property type="molecule type" value="Genomic_DNA"/>
</dbReference>
<dbReference type="PANTHER" id="PTHR14136:SF17">
    <property type="entry name" value="BTB_POZ DOMAIN-CONTAINING PROTEIN KCTD9"/>
    <property type="match status" value="1"/>
</dbReference>
<dbReference type="SUPFAM" id="SSF141571">
    <property type="entry name" value="Pentapeptide repeat-like"/>
    <property type="match status" value="1"/>
</dbReference>
<dbReference type="Pfam" id="PF13599">
    <property type="entry name" value="Pentapeptide_4"/>
    <property type="match status" value="1"/>
</dbReference>
<evidence type="ECO:0000313" key="1">
    <source>
        <dbReference type="EMBL" id="HIQ63518.1"/>
    </source>
</evidence>
<dbReference type="InterPro" id="IPR051082">
    <property type="entry name" value="Pentapeptide-BTB/POZ_domain"/>
</dbReference>
<proteinExistence type="predicted"/>
<name>A0A9D0YX07_9FIRM</name>
<evidence type="ECO:0000313" key="2">
    <source>
        <dbReference type="Proteomes" id="UP000886819"/>
    </source>
</evidence>
<dbReference type="InterPro" id="IPR001646">
    <property type="entry name" value="5peptide_repeat"/>
</dbReference>
<gene>
    <name evidence="1" type="ORF">IAA66_08060</name>
</gene>
<accession>A0A9D0YX07</accession>
<comment type="caution">
    <text evidence="1">The sequence shown here is derived from an EMBL/GenBank/DDBJ whole genome shotgun (WGS) entry which is preliminary data.</text>
</comment>
<dbReference type="Proteomes" id="UP000886819">
    <property type="component" value="Unassembled WGS sequence"/>
</dbReference>
<dbReference type="PANTHER" id="PTHR14136">
    <property type="entry name" value="BTB_POZ DOMAIN-CONTAINING PROTEIN KCTD9"/>
    <property type="match status" value="1"/>
</dbReference>
<organism evidence="1 2">
    <name type="scientific">Candidatus Avichristensenella intestinipullorum</name>
    <dbReference type="NCBI Taxonomy" id="2840693"/>
    <lineage>
        <taxon>Bacteria</taxon>
        <taxon>Bacillati</taxon>
        <taxon>Bacillota</taxon>
        <taxon>Clostridia</taxon>
        <taxon>Candidatus Avichristensenella</taxon>
    </lineage>
</organism>
<reference evidence="1" key="1">
    <citation type="submission" date="2020-10" db="EMBL/GenBank/DDBJ databases">
        <authorList>
            <person name="Gilroy R."/>
        </authorList>
    </citation>
    <scope>NUCLEOTIDE SEQUENCE</scope>
    <source>
        <strain evidence="1">ChiHile30-977</strain>
    </source>
</reference>
<reference evidence="1" key="2">
    <citation type="journal article" date="2021" name="PeerJ">
        <title>Extensive microbial diversity within the chicken gut microbiome revealed by metagenomics and culture.</title>
        <authorList>
            <person name="Gilroy R."/>
            <person name="Ravi A."/>
            <person name="Getino M."/>
            <person name="Pursley I."/>
            <person name="Horton D.L."/>
            <person name="Alikhan N.F."/>
            <person name="Baker D."/>
            <person name="Gharbi K."/>
            <person name="Hall N."/>
            <person name="Watson M."/>
            <person name="Adriaenssens E.M."/>
            <person name="Foster-Nyarko E."/>
            <person name="Jarju S."/>
            <person name="Secka A."/>
            <person name="Antonio M."/>
            <person name="Oren A."/>
            <person name="Chaudhuri R.R."/>
            <person name="La Ragione R."/>
            <person name="Hildebrand F."/>
            <person name="Pallen M.J."/>
        </authorList>
    </citation>
    <scope>NUCLEOTIDE SEQUENCE</scope>
    <source>
        <strain evidence="1">ChiHile30-977</strain>
    </source>
</reference>
<sequence>MSGRGTPRPPELSDALETAEGRIDALETALRDGEDVEGVRFVSVVFDQAPPFRITLRGCAFERCVFPAGAGDRAPFDFIDCAFRGCDLSGLNLERAALHRVSLTECRATGASFVEASLRDAAFSGCQMDYSLFALARLERVQMARCSLAQAVFTDAKFQSVHWESCRLTGADLCGVRLKGMDLRTNDLTAMVLRDLREVSGAVLSAEQACLLAALLGAQVKI</sequence>
<protein>
    <submittedName>
        <fullName evidence="1">Pentapeptide repeat-containing protein</fullName>
    </submittedName>
</protein>